<feature type="transmembrane region" description="Helical" evidence="1">
    <location>
        <begin position="37"/>
        <end position="54"/>
    </location>
</feature>
<feature type="transmembrane region" description="Helical" evidence="1">
    <location>
        <begin position="221"/>
        <end position="241"/>
    </location>
</feature>
<dbReference type="Pfam" id="PF13367">
    <property type="entry name" value="PrsW-protease"/>
    <property type="match status" value="1"/>
</dbReference>
<dbReference type="InterPro" id="IPR026898">
    <property type="entry name" value="PrsW"/>
</dbReference>
<evidence type="ECO:0000313" key="3">
    <source>
        <dbReference type="Proteomes" id="UP001213623"/>
    </source>
</evidence>
<keyword evidence="1" id="KW-0812">Transmembrane</keyword>
<evidence type="ECO:0000256" key="1">
    <source>
        <dbReference type="SAM" id="Phobius"/>
    </source>
</evidence>
<feature type="transmembrane region" description="Helical" evidence="1">
    <location>
        <begin position="253"/>
        <end position="272"/>
    </location>
</feature>
<accession>A0AAF0EIR6</accession>
<dbReference type="Proteomes" id="UP001213623">
    <property type="component" value="Chromosome 3"/>
</dbReference>
<protein>
    <recommendedName>
        <fullName evidence="4">PrsW family intramembrane metalloprotease</fullName>
    </recommendedName>
</protein>
<keyword evidence="1" id="KW-0472">Membrane</keyword>
<reference evidence="2" key="1">
    <citation type="submission" date="2023-03" db="EMBL/GenBank/DDBJ databases">
        <title>Mating type loci evolution in Malassezia.</title>
        <authorList>
            <person name="Coelho M.A."/>
        </authorList>
    </citation>
    <scope>NUCLEOTIDE SEQUENCE</scope>
    <source>
        <strain evidence="2">CBS 9557</strain>
    </source>
</reference>
<dbReference type="EMBL" id="CP119894">
    <property type="protein sequence ID" value="WFD26640.1"/>
    <property type="molecule type" value="Genomic_DNA"/>
</dbReference>
<sequence>MSRAEANAATSLSAKVAIALVPIITSIIAGLSSFKAAVLTPLAFLPTVAAYYWWAHANRTSHQNRGELEPLIWTYLIVGIGGTLALSIAQLSMYFVLVSVTMGPDANDYWTEFLRGTAEGLSPEQRQRRAEIASSWQHWLLTFLFSYIMAGGFEELLKFFPVLYARRRDQKKKMRRDGAYIDYALAGALSLVTVECIGYISDTCANGIEGWVEPLVTLAQRLVAGTLGHVLASLLTSLRAVRSDFYGPSMSWIRILAPAILLHGTANMAVFVSCSMQGHVGWVHPTEMISIVGLYGNYFCVVGLVGLMVWREYKTLQQHISKLKAH</sequence>
<name>A0AAF0EIR6_9BASI</name>
<keyword evidence="3" id="KW-1185">Reference proteome</keyword>
<dbReference type="AlphaFoldDB" id="A0AAF0EIR6"/>
<evidence type="ECO:0008006" key="4">
    <source>
        <dbReference type="Google" id="ProtNLM"/>
    </source>
</evidence>
<gene>
    <name evidence="2" type="ORF">MNAN1_001623</name>
</gene>
<feature type="transmembrane region" description="Helical" evidence="1">
    <location>
        <begin position="75"/>
        <end position="97"/>
    </location>
</feature>
<feature type="transmembrane region" description="Helical" evidence="1">
    <location>
        <begin position="292"/>
        <end position="310"/>
    </location>
</feature>
<keyword evidence="1" id="KW-1133">Transmembrane helix</keyword>
<feature type="transmembrane region" description="Helical" evidence="1">
    <location>
        <begin position="12"/>
        <end position="31"/>
    </location>
</feature>
<dbReference type="GO" id="GO:0008233">
    <property type="term" value="F:peptidase activity"/>
    <property type="evidence" value="ECO:0007669"/>
    <property type="project" value="InterPro"/>
</dbReference>
<feature type="transmembrane region" description="Helical" evidence="1">
    <location>
        <begin position="139"/>
        <end position="160"/>
    </location>
</feature>
<organism evidence="2 3">
    <name type="scientific">Malassezia nana</name>
    <dbReference type="NCBI Taxonomy" id="180528"/>
    <lineage>
        <taxon>Eukaryota</taxon>
        <taxon>Fungi</taxon>
        <taxon>Dikarya</taxon>
        <taxon>Basidiomycota</taxon>
        <taxon>Ustilaginomycotina</taxon>
        <taxon>Malasseziomycetes</taxon>
        <taxon>Malasseziales</taxon>
        <taxon>Malasseziaceae</taxon>
        <taxon>Malassezia</taxon>
    </lineage>
</organism>
<proteinExistence type="predicted"/>
<evidence type="ECO:0000313" key="2">
    <source>
        <dbReference type="EMBL" id="WFD26640.1"/>
    </source>
</evidence>
<feature type="transmembrane region" description="Helical" evidence="1">
    <location>
        <begin position="180"/>
        <end position="201"/>
    </location>
</feature>